<sequence length="331" mass="38754">MFLISSEVWLVLESANLRGKKVTIEIYDKEALLAEDKKPITVLKDDTEVTKLENVTFDDNGQAKVKIKLRKKSDDAYKKQKEKFKEAKIAKLFLKVTCKGDDRKHVVEFLKGGEFEVKKGLLLFPFKTIPLNHPDGFKNDNYKKYNYTLEEDNAATFGYYRGTNRIHAARDLYYELKEPIYTIYDGVVKNVYSFYLDTWAIEIEHDYEHKSGYKLYVRYGEVGKNNILVKTGDKVIRGQQIAEIGLMYNSKKKKYIMQPYPDKRGMLHIEMYSGEETGKLTNRGIKYKEMMYSASINYSKSRSFQRRKDLFDPLELLNEGYLNSKNENLIK</sequence>
<dbReference type="InterPro" id="IPR011055">
    <property type="entry name" value="Dup_hybrid_motif"/>
</dbReference>
<dbReference type="Gene3D" id="2.70.70.10">
    <property type="entry name" value="Glucose Permease (Domain IIA)"/>
    <property type="match status" value="1"/>
</dbReference>
<dbReference type="AlphaFoldDB" id="A0AAP1RHJ1"/>
<protein>
    <submittedName>
        <fullName evidence="2">Peptidoglycan DD-metalloendopeptidase family protein</fullName>
    </submittedName>
</protein>
<keyword evidence="3" id="KW-1185">Reference proteome</keyword>
<dbReference type="CDD" id="cd12797">
    <property type="entry name" value="M23_peptidase"/>
    <property type="match status" value="1"/>
</dbReference>
<name>A0AAP1RHJ1_9FLAO</name>
<reference evidence="2 3" key="1">
    <citation type="journal article" date="2020" name="Int. J. Syst. Evol. Microbiol.">
        <title>Tenacibaculum piscium sp. nov., isolated from skin ulcers of sea-farmed fish, and description of Tenacibaculum finnmarkense sp. nov. with subdivision into genomovars finnmarkense and ulcerans.</title>
        <authorList>
            <person name="Olsen A.B."/>
            <person name="Spilsberg B."/>
            <person name="Nilsen H.K."/>
            <person name="Lagesen K."/>
            <person name="Gulla S."/>
            <person name="Avendano-Herrera R."/>
            <person name="Irgang R."/>
            <person name="Duchaud E."/>
            <person name="Colquhoun D.J."/>
        </authorList>
    </citation>
    <scope>NUCLEOTIDE SEQUENCE [LARGE SCALE GENOMIC DNA]</scope>
    <source>
        <strain evidence="2 3">TNO037</strain>
    </source>
</reference>
<dbReference type="InterPro" id="IPR016047">
    <property type="entry name" value="M23ase_b-sheet_dom"/>
</dbReference>
<dbReference type="RefSeq" id="WP_101915610.1">
    <property type="nucleotide sequence ID" value="NZ_JAJHTL010000025.1"/>
</dbReference>
<gene>
    <name evidence="2" type="ORF">F7645_11800</name>
</gene>
<dbReference type="Proteomes" id="UP000806077">
    <property type="component" value="Unassembled WGS sequence"/>
</dbReference>
<evidence type="ECO:0000259" key="1">
    <source>
        <dbReference type="Pfam" id="PF01551"/>
    </source>
</evidence>
<evidence type="ECO:0000313" key="2">
    <source>
        <dbReference type="EMBL" id="MBE7696103.1"/>
    </source>
</evidence>
<dbReference type="EMBL" id="WXXV01000022">
    <property type="protein sequence ID" value="MBE7696103.1"/>
    <property type="molecule type" value="Genomic_DNA"/>
</dbReference>
<comment type="caution">
    <text evidence="2">The sequence shown here is derived from an EMBL/GenBank/DDBJ whole genome shotgun (WGS) entry which is preliminary data.</text>
</comment>
<dbReference type="SUPFAM" id="SSF51261">
    <property type="entry name" value="Duplicated hybrid motif"/>
    <property type="match status" value="1"/>
</dbReference>
<feature type="domain" description="M23ase beta-sheet core" evidence="1">
    <location>
        <begin position="166"/>
        <end position="251"/>
    </location>
</feature>
<evidence type="ECO:0000313" key="3">
    <source>
        <dbReference type="Proteomes" id="UP000806077"/>
    </source>
</evidence>
<accession>A0AAP1RHJ1</accession>
<proteinExistence type="predicted"/>
<organism evidence="2 3">
    <name type="scientific">Tenacibaculum finnmarkense genomovar finnmarkense</name>
    <dbReference type="NCBI Taxonomy" id="1458503"/>
    <lineage>
        <taxon>Bacteria</taxon>
        <taxon>Pseudomonadati</taxon>
        <taxon>Bacteroidota</taxon>
        <taxon>Flavobacteriia</taxon>
        <taxon>Flavobacteriales</taxon>
        <taxon>Flavobacteriaceae</taxon>
        <taxon>Tenacibaculum</taxon>
        <taxon>Tenacibaculum finnmarkense</taxon>
    </lineage>
</organism>
<dbReference type="Pfam" id="PF01551">
    <property type="entry name" value="Peptidase_M23"/>
    <property type="match status" value="1"/>
</dbReference>